<dbReference type="Proteomes" id="UP001595828">
    <property type="component" value="Unassembled WGS sequence"/>
</dbReference>
<name>A0ABV8RRQ6_9SPHN</name>
<evidence type="ECO:0000313" key="9">
    <source>
        <dbReference type="Proteomes" id="UP001595828"/>
    </source>
</evidence>
<comment type="caution">
    <text evidence="8">The sequence shown here is derived from an EMBL/GenBank/DDBJ whole genome shotgun (WGS) entry which is preliminary data.</text>
</comment>
<reference evidence="9" key="1">
    <citation type="journal article" date="2019" name="Int. J. Syst. Evol. Microbiol.">
        <title>The Global Catalogue of Microorganisms (GCM) 10K type strain sequencing project: providing services to taxonomists for standard genome sequencing and annotation.</title>
        <authorList>
            <consortium name="The Broad Institute Genomics Platform"/>
            <consortium name="The Broad Institute Genome Sequencing Center for Infectious Disease"/>
            <person name="Wu L."/>
            <person name="Ma J."/>
        </authorList>
    </citation>
    <scope>NUCLEOTIDE SEQUENCE [LARGE SCALE GENOMIC DNA]</scope>
    <source>
        <strain evidence="9">CGMCC 1.12989</strain>
    </source>
</reference>
<evidence type="ECO:0000256" key="2">
    <source>
        <dbReference type="ARBA" id="ARBA00022692"/>
    </source>
</evidence>
<evidence type="ECO:0000256" key="4">
    <source>
        <dbReference type="ARBA" id="ARBA00023136"/>
    </source>
</evidence>
<dbReference type="PANTHER" id="PTHR42727:SF1">
    <property type="entry name" value="PHOSPHATE TRANSPORT SYSTEM PERMEASE"/>
    <property type="match status" value="1"/>
</dbReference>
<keyword evidence="5" id="KW-0813">Transport</keyword>
<protein>
    <recommendedName>
        <fullName evidence="6">Phosphate transport system permease protein</fullName>
    </recommendedName>
</protein>
<organism evidence="8 9">
    <name type="scientific">Novosphingobium tardum</name>
    <dbReference type="NCBI Taxonomy" id="1538021"/>
    <lineage>
        <taxon>Bacteria</taxon>
        <taxon>Pseudomonadati</taxon>
        <taxon>Pseudomonadota</taxon>
        <taxon>Alphaproteobacteria</taxon>
        <taxon>Sphingomonadales</taxon>
        <taxon>Sphingomonadaceae</taxon>
        <taxon>Novosphingobium</taxon>
    </lineage>
</organism>
<keyword evidence="6" id="KW-0592">Phosphate transport</keyword>
<dbReference type="RefSeq" id="WP_379538767.1">
    <property type="nucleotide sequence ID" value="NZ_JBHSDR010000006.1"/>
</dbReference>
<feature type="transmembrane region" description="Helical" evidence="5">
    <location>
        <begin position="46"/>
        <end position="67"/>
    </location>
</feature>
<dbReference type="Pfam" id="PF00528">
    <property type="entry name" value="BPD_transp_1"/>
    <property type="match status" value="1"/>
</dbReference>
<proteinExistence type="inferred from homology"/>
<keyword evidence="2 5" id="KW-0812">Transmembrane</keyword>
<keyword evidence="6" id="KW-1003">Cell membrane</keyword>
<dbReference type="Gene3D" id="1.10.3720.10">
    <property type="entry name" value="MetI-like"/>
    <property type="match status" value="1"/>
</dbReference>
<accession>A0ABV8RRQ6</accession>
<evidence type="ECO:0000256" key="6">
    <source>
        <dbReference type="RuleBase" id="RU363054"/>
    </source>
</evidence>
<gene>
    <name evidence="8" type="primary">pstC</name>
    <name evidence="8" type="ORF">ACFO0A_09480</name>
</gene>
<dbReference type="InterPro" id="IPR000515">
    <property type="entry name" value="MetI-like"/>
</dbReference>
<dbReference type="InterPro" id="IPR035906">
    <property type="entry name" value="MetI-like_sf"/>
</dbReference>
<keyword evidence="3 5" id="KW-1133">Transmembrane helix</keyword>
<evidence type="ECO:0000256" key="3">
    <source>
        <dbReference type="ARBA" id="ARBA00022989"/>
    </source>
</evidence>
<dbReference type="Pfam" id="PF12501">
    <property type="entry name" value="DUF3708"/>
    <property type="match status" value="1"/>
</dbReference>
<comment type="function">
    <text evidence="6">Part of the binding-protein-dependent transport system for phosphate; probably responsible for the translocation of the substrate across the membrane.</text>
</comment>
<feature type="transmembrane region" description="Helical" evidence="5">
    <location>
        <begin position="314"/>
        <end position="341"/>
    </location>
</feature>
<keyword evidence="6" id="KW-0997">Cell inner membrane</keyword>
<evidence type="ECO:0000256" key="1">
    <source>
        <dbReference type="ARBA" id="ARBA00004651"/>
    </source>
</evidence>
<evidence type="ECO:0000256" key="5">
    <source>
        <dbReference type="RuleBase" id="RU363032"/>
    </source>
</evidence>
<feature type="transmembrane region" description="Helical" evidence="5">
    <location>
        <begin position="169"/>
        <end position="190"/>
    </location>
</feature>
<comment type="similarity">
    <text evidence="6">Belongs to the binding-protein-dependent transport system permease family. CysTW subfamily.</text>
</comment>
<dbReference type="InterPro" id="IPR011864">
    <property type="entry name" value="Phosphate_PstC"/>
</dbReference>
<keyword evidence="9" id="KW-1185">Reference proteome</keyword>
<evidence type="ECO:0000259" key="7">
    <source>
        <dbReference type="PROSITE" id="PS50928"/>
    </source>
</evidence>
<feature type="transmembrane region" description="Helical" evidence="5">
    <location>
        <begin position="126"/>
        <end position="149"/>
    </location>
</feature>
<comment type="subcellular location">
    <subcellularLocation>
        <location evidence="6">Cell inner membrane</location>
        <topology evidence="6">Multi-pass membrane protein</topology>
    </subcellularLocation>
    <subcellularLocation>
        <location evidence="1 5">Cell membrane</location>
        <topology evidence="1 5">Multi-pass membrane protein</topology>
    </subcellularLocation>
</comment>
<dbReference type="PANTHER" id="PTHR42727">
    <property type="entry name" value="PHOSPHATE TRANSPORT SYSTEM PERMEASE PROTEIN"/>
    <property type="match status" value="1"/>
</dbReference>
<dbReference type="InterPro" id="IPR022182">
    <property type="entry name" value="PstC_N"/>
</dbReference>
<feature type="transmembrane region" description="Helical" evidence="5">
    <location>
        <begin position="231"/>
        <end position="252"/>
    </location>
</feature>
<dbReference type="PROSITE" id="PS50928">
    <property type="entry name" value="ABC_TM1"/>
    <property type="match status" value="1"/>
</dbReference>
<dbReference type="CDD" id="cd06261">
    <property type="entry name" value="TM_PBP2"/>
    <property type="match status" value="1"/>
</dbReference>
<dbReference type="EMBL" id="JBHSDR010000006">
    <property type="protein sequence ID" value="MFC4295285.1"/>
    <property type="molecule type" value="Genomic_DNA"/>
</dbReference>
<keyword evidence="4 5" id="KW-0472">Membrane</keyword>
<dbReference type="SUPFAM" id="SSF161098">
    <property type="entry name" value="MetI-like"/>
    <property type="match status" value="1"/>
</dbReference>
<evidence type="ECO:0000313" key="8">
    <source>
        <dbReference type="EMBL" id="MFC4295285.1"/>
    </source>
</evidence>
<sequence>MSPAVLILLALGLGLVGWLAARSRAWAFRQGERRPGRIHSLPAYHGWYVALWAAVPAAAFAIAWAIFSPQLAIQSVLSDPAAASLPAFGMERDTILAEAAAAARGNAFGVFNAAADPLVEPFRHAYALFGTIGVALTLVIGFAGGAFAFTRLKPEFAARTRVERAVMALLLAASLVAILTTLGIVVSLLFETIRFFGMVSPLDFLFGTHWSPDPMSAPSAGQGKDFGAIPLFWGTIFIGAIIAMIVAIPLGLMSAIFLTQYASPTVRRWMKPMLEILAGVPTVVYGYFAALTVAPAIRDFGQAIGIASASSESALAAGLVMGVMIIPFVSSMADDSIAAVPQAMRDGSLAMGATTSETIRRVIIPAALPGIVSGIMLAVSRAIGETMIVVMAAGAAARLSANPFESMTTVTFQIVAMLTGEGSFDHPATLSAFALGMVLFLVTLALNFIALRVVKRFREAYE</sequence>
<feature type="transmembrane region" description="Helical" evidence="5">
    <location>
        <begin position="362"/>
        <end position="383"/>
    </location>
</feature>
<feature type="transmembrane region" description="Helical" evidence="5">
    <location>
        <begin position="273"/>
        <end position="294"/>
    </location>
</feature>
<feature type="transmembrane region" description="Helical" evidence="5">
    <location>
        <begin position="432"/>
        <end position="454"/>
    </location>
</feature>
<dbReference type="NCBIfam" id="TIGR02138">
    <property type="entry name" value="phosphate_pstC"/>
    <property type="match status" value="1"/>
</dbReference>
<feature type="domain" description="ABC transmembrane type-1" evidence="7">
    <location>
        <begin position="233"/>
        <end position="450"/>
    </location>
</feature>